<accession>A0ABN2GJP2</accession>
<evidence type="ECO:0000259" key="1">
    <source>
        <dbReference type="PROSITE" id="PS51658"/>
    </source>
</evidence>
<dbReference type="InterPro" id="IPR003729">
    <property type="entry name" value="Bi_nuclease_dom"/>
</dbReference>
<dbReference type="Proteomes" id="UP001500596">
    <property type="component" value="Unassembled WGS sequence"/>
</dbReference>
<evidence type="ECO:0000313" key="2">
    <source>
        <dbReference type="EMBL" id="GAA1672415.1"/>
    </source>
</evidence>
<protein>
    <submittedName>
        <fullName evidence="2">Bifunctional nuclease family protein</fullName>
    </submittedName>
</protein>
<reference evidence="2 3" key="1">
    <citation type="journal article" date="2019" name="Int. J. Syst. Evol. Microbiol.">
        <title>The Global Catalogue of Microorganisms (GCM) 10K type strain sequencing project: providing services to taxonomists for standard genome sequencing and annotation.</title>
        <authorList>
            <consortium name="The Broad Institute Genomics Platform"/>
            <consortium name="The Broad Institute Genome Sequencing Center for Infectious Disease"/>
            <person name="Wu L."/>
            <person name="Ma J."/>
        </authorList>
    </citation>
    <scope>NUCLEOTIDE SEQUENCE [LARGE SCALE GENOMIC DNA]</scope>
    <source>
        <strain evidence="2 3">JCM 15575</strain>
    </source>
</reference>
<dbReference type="InterPro" id="IPR036104">
    <property type="entry name" value="BFN_sf"/>
</dbReference>
<dbReference type="PANTHER" id="PTHR15160:SF1">
    <property type="entry name" value="VON HIPPEL-LINDAU DISEASE TUMOR SUPPRESSOR"/>
    <property type="match status" value="1"/>
</dbReference>
<sequence length="165" mass="17481">MIPVRVAGIALDPAGQHVILLKPIDEAPGEGRILPIWIGAQEATSILAAVEGADTPRPLAHDLMRTLLAQLDASVGGVAVSRITDGTFYADITLKTIAGERIVDARPSDAIALACRVGAPIRVAEDVLEEAGVLDTVTASDDDEDEALDEFKRFLEDVDPDDFRG</sequence>
<proteinExistence type="predicted"/>
<feature type="domain" description="BFN" evidence="1">
    <location>
        <begin position="1"/>
        <end position="135"/>
    </location>
</feature>
<organism evidence="2 3">
    <name type="scientific">Microbacterium lacus</name>
    <dbReference type="NCBI Taxonomy" id="415217"/>
    <lineage>
        <taxon>Bacteria</taxon>
        <taxon>Bacillati</taxon>
        <taxon>Actinomycetota</taxon>
        <taxon>Actinomycetes</taxon>
        <taxon>Micrococcales</taxon>
        <taxon>Microbacteriaceae</taxon>
        <taxon>Microbacterium</taxon>
    </lineage>
</organism>
<dbReference type="PANTHER" id="PTHR15160">
    <property type="entry name" value="VON HIPPEL-LINDAU PROTEIN"/>
    <property type="match status" value="1"/>
</dbReference>
<dbReference type="PROSITE" id="PS51658">
    <property type="entry name" value="BFN"/>
    <property type="match status" value="1"/>
</dbReference>
<evidence type="ECO:0000313" key="3">
    <source>
        <dbReference type="Proteomes" id="UP001500596"/>
    </source>
</evidence>
<dbReference type="EMBL" id="BAAAPK010000001">
    <property type="protein sequence ID" value="GAA1672415.1"/>
    <property type="molecule type" value="Genomic_DNA"/>
</dbReference>
<comment type="caution">
    <text evidence="2">The sequence shown here is derived from an EMBL/GenBank/DDBJ whole genome shotgun (WGS) entry which is preliminary data.</text>
</comment>
<dbReference type="Gene3D" id="3.10.690.10">
    <property type="entry name" value="Bifunctional nuclease domain"/>
    <property type="match status" value="1"/>
</dbReference>
<keyword evidence="3" id="KW-1185">Reference proteome</keyword>
<gene>
    <name evidence="2" type="ORF">GCM10009807_15710</name>
</gene>
<dbReference type="Pfam" id="PF02577">
    <property type="entry name" value="BFN_dom"/>
    <property type="match status" value="1"/>
</dbReference>
<dbReference type="SUPFAM" id="SSF103256">
    <property type="entry name" value="Hypothetical protein TM0160"/>
    <property type="match status" value="1"/>
</dbReference>
<dbReference type="RefSeq" id="WP_344053294.1">
    <property type="nucleotide sequence ID" value="NZ_BAAAPK010000001.1"/>
</dbReference>
<name>A0ABN2GJP2_9MICO</name>